<feature type="chain" id="PRO_5009923072" evidence="2">
    <location>
        <begin position="18"/>
        <end position="549"/>
    </location>
</feature>
<dbReference type="RefSeq" id="WP_073211630.1">
    <property type="nucleotide sequence ID" value="NZ_FRBD01000036.1"/>
</dbReference>
<evidence type="ECO:0000256" key="2">
    <source>
        <dbReference type="SAM" id="SignalP"/>
    </source>
</evidence>
<reference evidence="4 5" key="1">
    <citation type="submission" date="2016-11" db="EMBL/GenBank/DDBJ databases">
        <authorList>
            <person name="Jaros S."/>
            <person name="Januszkiewicz K."/>
            <person name="Wedrychowicz H."/>
        </authorList>
    </citation>
    <scope>NUCLEOTIDE SEQUENCE [LARGE SCALE GENOMIC DNA]</scope>
    <source>
        <strain evidence="4 5">KHT3</strain>
    </source>
</reference>
<dbReference type="PROSITE" id="PS51257">
    <property type="entry name" value="PROKAR_LIPOPROTEIN"/>
    <property type="match status" value="1"/>
</dbReference>
<dbReference type="Gene3D" id="2.60.40.10">
    <property type="entry name" value="Immunoglobulins"/>
    <property type="match status" value="3"/>
</dbReference>
<gene>
    <name evidence="4" type="ORF">SAMN05216463_1362</name>
</gene>
<dbReference type="InterPro" id="IPR024361">
    <property type="entry name" value="BACON"/>
</dbReference>
<feature type="domain" description="BACON" evidence="3">
    <location>
        <begin position="78"/>
        <end position="124"/>
    </location>
</feature>
<dbReference type="CDD" id="cd14948">
    <property type="entry name" value="BACON"/>
    <property type="match status" value="2"/>
</dbReference>
<dbReference type="EMBL" id="FRBD01000036">
    <property type="protein sequence ID" value="SHL23610.1"/>
    <property type="molecule type" value="Genomic_DNA"/>
</dbReference>
<evidence type="ECO:0000259" key="3">
    <source>
        <dbReference type="Pfam" id="PF13004"/>
    </source>
</evidence>
<feature type="region of interest" description="Disordered" evidence="1">
    <location>
        <begin position="529"/>
        <end position="549"/>
    </location>
</feature>
<dbReference type="AlphaFoldDB" id="A0A1M6YZQ8"/>
<accession>A0A1M6YZQ8</accession>
<evidence type="ECO:0000313" key="4">
    <source>
        <dbReference type="EMBL" id="SHL23610.1"/>
    </source>
</evidence>
<feature type="domain" description="BACON" evidence="3">
    <location>
        <begin position="157"/>
        <end position="217"/>
    </location>
</feature>
<name>A0A1M6YZQ8_XYLRU</name>
<feature type="signal peptide" evidence="2">
    <location>
        <begin position="1"/>
        <end position="17"/>
    </location>
</feature>
<keyword evidence="2" id="KW-0732">Signal</keyword>
<dbReference type="OrthoDB" id="1007501at2"/>
<sequence length="549" mass="58759">MKTKLYITLLAALPLVAGLTGCKSEDETEAKPAKEMLRVLDGAIIIQSDVEATNVNVTADCHWKLDSLNTGDFGKSLNVQPREGVGDGILQITTDQNTTNTDRSASFMLISDGGLRQKISITQNGKGDGINLSKGSFTFDTNPTEGQSFNITSNTSWKIEEANGANWIEVSPTSGSSGTTPVTIKVAPSSTDAVRSTTLNVFYGSGFSKLEEITVSQTGISNVTLQAPDNIGSFESSGGDKTIHVESNAQWYAFIPSSVSWLHFNSRLDSLTSEGSASRIGSGDIHLVCDENNTTRERTTAVVIVAGTKNPKQVIVTVEQLKNGSSQPLQTSVSLNELSVSRESANFLLNIVSEEVVGDYGLVYSTRDSIPTINNGERVIVGRGGTSSGLAYELSGLNANTTYHVRAFVQKNGSQDVFYSDVVTITTMVSSVTVGEVRSMYVGNDYADMRFSYVADEEVIDCGFIYSATYDKPTRDNGTMVSTGHGGLGGNVMTTIVELEETTTYHICGYVLTKLGIVYSPNVVTITTSASASEPGESDNPDPQLSRRR</sequence>
<proteinExistence type="predicted"/>
<evidence type="ECO:0000256" key="1">
    <source>
        <dbReference type="SAM" id="MobiDB-lite"/>
    </source>
</evidence>
<dbReference type="Pfam" id="PF13004">
    <property type="entry name" value="BACON"/>
    <property type="match status" value="3"/>
</dbReference>
<protein>
    <submittedName>
        <fullName evidence="4">Putative binding domain-containing protein, N-terminal</fullName>
    </submittedName>
</protein>
<dbReference type="Proteomes" id="UP000184130">
    <property type="component" value="Unassembled WGS sequence"/>
</dbReference>
<feature type="domain" description="BACON" evidence="3">
    <location>
        <begin position="254"/>
        <end position="320"/>
    </location>
</feature>
<organism evidence="4 5">
    <name type="scientific">Xylanibacter ruminicola</name>
    <name type="common">Prevotella ruminicola</name>
    <dbReference type="NCBI Taxonomy" id="839"/>
    <lineage>
        <taxon>Bacteria</taxon>
        <taxon>Pseudomonadati</taxon>
        <taxon>Bacteroidota</taxon>
        <taxon>Bacteroidia</taxon>
        <taxon>Bacteroidales</taxon>
        <taxon>Prevotellaceae</taxon>
        <taxon>Xylanibacter</taxon>
    </lineage>
</organism>
<dbReference type="InterPro" id="IPR013783">
    <property type="entry name" value="Ig-like_fold"/>
</dbReference>
<evidence type="ECO:0000313" key="5">
    <source>
        <dbReference type="Proteomes" id="UP000184130"/>
    </source>
</evidence>